<comment type="caution">
    <text evidence="2">The sequence shown here is derived from an EMBL/GenBank/DDBJ whole genome shotgun (WGS) entry which is preliminary data.</text>
</comment>
<dbReference type="Proteomes" id="UP000603904">
    <property type="component" value="Unassembled WGS sequence"/>
</dbReference>
<gene>
    <name evidence="2" type="ORF">Mco01_11580</name>
</gene>
<accession>A0ABQ4FTM1</accession>
<feature type="domain" description="HTH marR-type" evidence="1">
    <location>
        <begin position="13"/>
        <end position="142"/>
    </location>
</feature>
<dbReference type="Gene3D" id="1.10.10.10">
    <property type="entry name" value="Winged helix-like DNA-binding domain superfamily/Winged helix DNA-binding domain"/>
    <property type="match status" value="1"/>
</dbReference>
<proteinExistence type="predicted"/>
<dbReference type="Pfam" id="PF01047">
    <property type="entry name" value="MarR"/>
    <property type="match status" value="1"/>
</dbReference>
<dbReference type="PANTHER" id="PTHR39515">
    <property type="entry name" value="CONSERVED PROTEIN"/>
    <property type="match status" value="1"/>
</dbReference>
<dbReference type="PANTHER" id="PTHR39515:SF2">
    <property type="entry name" value="HTH-TYPE TRANSCRIPTIONAL REGULATOR RV0880"/>
    <property type="match status" value="1"/>
</dbReference>
<dbReference type="EMBL" id="BOOC01000003">
    <property type="protein sequence ID" value="GIH38158.1"/>
    <property type="molecule type" value="Genomic_DNA"/>
</dbReference>
<reference evidence="2 3" key="1">
    <citation type="submission" date="2021-01" db="EMBL/GenBank/DDBJ databases">
        <title>Whole genome shotgun sequence of Microbispora corallina NBRC 16416.</title>
        <authorList>
            <person name="Komaki H."/>
            <person name="Tamura T."/>
        </authorList>
    </citation>
    <scope>NUCLEOTIDE SEQUENCE [LARGE SCALE GENOMIC DNA]</scope>
    <source>
        <strain evidence="2 3">NBRC 16416</strain>
    </source>
</reference>
<keyword evidence="3" id="KW-1185">Reference proteome</keyword>
<organism evidence="2 3">
    <name type="scientific">Microbispora corallina</name>
    <dbReference type="NCBI Taxonomy" id="83302"/>
    <lineage>
        <taxon>Bacteria</taxon>
        <taxon>Bacillati</taxon>
        <taxon>Actinomycetota</taxon>
        <taxon>Actinomycetes</taxon>
        <taxon>Streptosporangiales</taxon>
        <taxon>Streptosporangiaceae</taxon>
        <taxon>Microbispora</taxon>
    </lineage>
</organism>
<dbReference type="SUPFAM" id="SSF46785">
    <property type="entry name" value="Winged helix' DNA-binding domain"/>
    <property type="match status" value="1"/>
</dbReference>
<dbReference type="SMART" id="SM00347">
    <property type="entry name" value="HTH_MARR"/>
    <property type="match status" value="1"/>
</dbReference>
<dbReference type="InterPro" id="IPR036388">
    <property type="entry name" value="WH-like_DNA-bd_sf"/>
</dbReference>
<dbReference type="PROSITE" id="PS50995">
    <property type="entry name" value="HTH_MARR_2"/>
    <property type="match status" value="1"/>
</dbReference>
<dbReference type="PRINTS" id="PR00598">
    <property type="entry name" value="HTHMARR"/>
</dbReference>
<dbReference type="InterPro" id="IPR000835">
    <property type="entry name" value="HTH_MarR-typ"/>
</dbReference>
<name>A0ABQ4FTM1_9ACTN</name>
<evidence type="ECO:0000313" key="2">
    <source>
        <dbReference type="EMBL" id="GIH38158.1"/>
    </source>
</evidence>
<sequence length="154" mass="16709">MADTHAAVPGEETPPVAAVLEELALLAVRRLTTPRDISLTAASTLSSLERNGPARLSTLAAEQGVSQPSMTQLVQRLEREGLVGRRSDSLDGRATRIAVTDAGLELLAVRRRRRRDLIADMLGGLSPEERREIDRLAGEFLPLLLRLLETPAAE</sequence>
<dbReference type="InterPro" id="IPR052526">
    <property type="entry name" value="HTH-type_Bedaq_tolerance"/>
</dbReference>
<dbReference type="InterPro" id="IPR036390">
    <property type="entry name" value="WH_DNA-bd_sf"/>
</dbReference>
<evidence type="ECO:0000259" key="1">
    <source>
        <dbReference type="PROSITE" id="PS50995"/>
    </source>
</evidence>
<dbReference type="RefSeq" id="WP_204055812.1">
    <property type="nucleotide sequence ID" value="NZ_BAAAGP010000003.1"/>
</dbReference>
<protein>
    <recommendedName>
        <fullName evidence="1">HTH marR-type domain-containing protein</fullName>
    </recommendedName>
</protein>
<evidence type="ECO:0000313" key="3">
    <source>
        <dbReference type="Proteomes" id="UP000603904"/>
    </source>
</evidence>